<sequence length="203" mass="22460">MTEAGVVSLGQHDVESGNITSKLVAVPDEDLDMTKIYQTRSDITVPVSTTGSLCVKLFISLLVLAFGSPFVICDLYYAYTDATCVHNPTKKLNLDMYQYLLISGYYGVAFLGLIVLAIFVSKMPGVGSNKSNNDDNCIILFVEILKILIMLFSTAWVIVGGIIFWNEIDNSTCSKPVYNYLTASLVLKIASMFFTWKDMSNKK</sequence>
<accession>A0A6C0F6N3</accession>
<keyword evidence="1" id="KW-0812">Transmembrane</keyword>
<evidence type="ECO:0008006" key="3">
    <source>
        <dbReference type="Google" id="ProtNLM"/>
    </source>
</evidence>
<protein>
    <recommendedName>
        <fullName evidence="3">Transmembrane protein</fullName>
    </recommendedName>
</protein>
<reference evidence="2" key="1">
    <citation type="journal article" date="2020" name="Nature">
        <title>Giant virus diversity and host interactions through global metagenomics.</title>
        <authorList>
            <person name="Schulz F."/>
            <person name="Roux S."/>
            <person name="Paez-Espino D."/>
            <person name="Jungbluth S."/>
            <person name="Walsh D.A."/>
            <person name="Denef V.J."/>
            <person name="McMahon K.D."/>
            <person name="Konstantinidis K.T."/>
            <person name="Eloe-Fadrosh E.A."/>
            <person name="Kyrpides N.C."/>
            <person name="Woyke T."/>
        </authorList>
    </citation>
    <scope>NUCLEOTIDE SEQUENCE</scope>
    <source>
        <strain evidence="2">GVMAG-M-3300009182-46</strain>
    </source>
</reference>
<name>A0A6C0F6N3_9ZZZZ</name>
<keyword evidence="1" id="KW-0472">Membrane</keyword>
<feature type="transmembrane region" description="Helical" evidence="1">
    <location>
        <begin position="99"/>
        <end position="120"/>
    </location>
</feature>
<feature type="transmembrane region" description="Helical" evidence="1">
    <location>
        <begin position="177"/>
        <end position="196"/>
    </location>
</feature>
<feature type="transmembrane region" description="Helical" evidence="1">
    <location>
        <begin position="140"/>
        <end position="165"/>
    </location>
</feature>
<evidence type="ECO:0000256" key="1">
    <source>
        <dbReference type="SAM" id="Phobius"/>
    </source>
</evidence>
<dbReference type="EMBL" id="MN739033">
    <property type="protein sequence ID" value="QHT36229.1"/>
    <property type="molecule type" value="Genomic_DNA"/>
</dbReference>
<proteinExistence type="predicted"/>
<dbReference type="AlphaFoldDB" id="A0A6C0F6N3"/>
<organism evidence="2">
    <name type="scientific">viral metagenome</name>
    <dbReference type="NCBI Taxonomy" id="1070528"/>
    <lineage>
        <taxon>unclassified sequences</taxon>
        <taxon>metagenomes</taxon>
        <taxon>organismal metagenomes</taxon>
    </lineage>
</organism>
<feature type="transmembrane region" description="Helical" evidence="1">
    <location>
        <begin position="57"/>
        <end position="79"/>
    </location>
</feature>
<evidence type="ECO:0000313" key="2">
    <source>
        <dbReference type="EMBL" id="QHT36229.1"/>
    </source>
</evidence>
<keyword evidence="1" id="KW-1133">Transmembrane helix</keyword>